<dbReference type="SUPFAM" id="SSF54637">
    <property type="entry name" value="Thioesterase/thiol ester dehydrase-isomerase"/>
    <property type="match status" value="1"/>
</dbReference>
<dbReference type="InterPro" id="IPR029069">
    <property type="entry name" value="HotDog_dom_sf"/>
</dbReference>
<organism evidence="1 2">
    <name type="scientific">Devosia enhydra</name>
    <dbReference type="NCBI Taxonomy" id="665118"/>
    <lineage>
        <taxon>Bacteria</taxon>
        <taxon>Pseudomonadati</taxon>
        <taxon>Pseudomonadota</taxon>
        <taxon>Alphaproteobacteria</taxon>
        <taxon>Hyphomicrobiales</taxon>
        <taxon>Devosiaceae</taxon>
        <taxon>Devosia</taxon>
    </lineage>
</organism>
<dbReference type="OrthoDB" id="9797938at2"/>
<dbReference type="Proteomes" id="UP000183447">
    <property type="component" value="Unassembled WGS sequence"/>
</dbReference>
<dbReference type="RefSeq" id="WP_072340305.1">
    <property type="nucleotide sequence ID" value="NZ_FPKU01000001.1"/>
</dbReference>
<name>A0A1K2HWN2_9HYPH</name>
<keyword evidence="2" id="KW-1185">Reference proteome</keyword>
<accession>A0A1K2HWN2</accession>
<dbReference type="EMBL" id="FPKU01000001">
    <property type="protein sequence ID" value="SFZ83112.1"/>
    <property type="molecule type" value="Genomic_DNA"/>
</dbReference>
<reference evidence="1 2" key="1">
    <citation type="submission" date="2016-11" db="EMBL/GenBank/DDBJ databases">
        <authorList>
            <person name="Jaros S."/>
            <person name="Januszkiewicz K."/>
            <person name="Wedrychowicz H."/>
        </authorList>
    </citation>
    <scope>NUCLEOTIDE SEQUENCE [LARGE SCALE GENOMIC DNA]</scope>
    <source>
        <strain evidence="1 2">ATCC 23634</strain>
    </source>
</reference>
<dbReference type="STRING" id="665118.SAMN02983003_1463"/>
<dbReference type="AlphaFoldDB" id="A0A1K2HWN2"/>
<proteinExistence type="predicted"/>
<protein>
    <submittedName>
        <fullName evidence="1">Acyl dehydratase</fullName>
    </submittedName>
</protein>
<evidence type="ECO:0000313" key="1">
    <source>
        <dbReference type="EMBL" id="SFZ83112.1"/>
    </source>
</evidence>
<gene>
    <name evidence="1" type="ORF">SAMN02983003_1463</name>
</gene>
<evidence type="ECO:0000313" key="2">
    <source>
        <dbReference type="Proteomes" id="UP000183447"/>
    </source>
</evidence>
<sequence>MTRWFEDVSLNDAFPLGSHRFTAEEIAAFSAQYDPFTNLSGAAQPEASGWHVASLCHRYMVDAIAAEAERLSAAGQTPGISGPSPGVNRMDFPVPVHAGDTVAFTLWVTAKRPSQSLPGWGVLTNRLEGVNQHGAIVYRAEVVAFSKLRDYRMPLRLRLAWALTRLPGLRKLAHHRR</sequence>
<dbReference type="Gene3D" id="3.10.129.10">
    <property type="entry name" value="Hotdog Thioesterase"/>
    <property type="match status" value="1"/>
</dbReference>